<dbReference type="Gene3D" id="2.40.50.100">
    <property type="match status" value="1"/>
</dbReference>
<dbReference type="GO" id="GO:0005886">
    <property type="term" value="C:plasma membrane"/>
    <property type="evidence" value="ECO:0007669"/>
    <property type="project" value="UniProtKB-SubCell"/>
</dbReference>
<dbReference type="AlphaFoldDB" id="A0A969WDA3"/>
<evidence type="ECO:0000259" key="13">
    <source>
        <dbReference type="Pfam" id="PF25967"/>
    </source>
</evidence>
<dbReference type="Gene3D" id="2.40.30.170">
    <property type="match status" value="1"/>
</dbReference>
<keyword evidence="3" id="KW-0813">Transport</keyword>
<dbReference type="PANTHER" id="PTHR30469:SF12">
    <property type="entry name" value="MULTIDRUG RESISTANCE PROTEIN MDTA"/>
    <property type="match status" value="1"/>
</dbReference>
<comment type="caution">
    <text evidence="14">The sequence shown here is derived from an EMBL/GenBank/DDBJ whole genome shotgun (WGS) entry which is preliminary data.</text>
</comment>
<dbReference type="NCBIfam" id="NF008589">
    <property type="entry name" value="PRK11556.1"/>
    <property type="match status" value="1"/>
</dbReference>
<evidence type="ECO:0000256" key="2">
    <source>
        <dbReference type="ARBA" id="ARBA00009477"/>
    </source>
</evidence>
<sequence length="434" mass="45473">MENTPSGGPVSHTLRPVGRRQKLIGTAVVVIGLLLLAALAWYLVHRGSSSSATGFGGGRRMPASTVGVATVKTADIPVDLEALGTVTSPATVTVIPQVSGVIDKIAFTEGQLVKKGELLAQIDPRPFQATLDQAKGTLANAQAQLAVAQKQYERYQTLISQDSIAQQDVDTQAATVKQLQGTVAADKAAVESAALDLTYSRITAPVAGRVGLRVVDPGNYIAAGSSTGIVVITQVKPIDVEFSVPQDQVADVLAHSHDAKLPAVALDRTRTKTLASGTFLTLDNQVDTTTGTVKAKARFANDDEALFPSQFVNLRLQLDTIKDAIVVPQTAVRNGADGDFVYIVNDDHTVSVRKVTRGQQTDDAIQITKGLKVGEQVVTEGGDRLKDGASVQLPAEAAEKKATEEKAASERKPKRRHRPGSAGPGGPGGPPPGP</sequence>
<accession>A0A969WDA3</accession>
<evidence type="ECO:0000313" key="14">
    <source>
        <dbReference type="EMBL" id="NKF23898.1"/>
    </source>
</evidence>
<evidence type="ECO:0000256" key="9">
    <source>
        <dbReference type="SAM" id="Phobius"/>
    </source>
</evidence>
<feature type="domain" description="Multidrug resistance protein MdtA-like barrel-sandwich hybrid" evidence="11">
    <location>
        <begin position="91"/>
        <end position="233"/>
    </location>
</feature>
<evidence type="ECO:0000313" key="15">
    <source>
        <dbReference type="Proteomes" id="UP000653472"/>
    </source>
</evidence>
<evidence type="ECO:0000256" key="7">
    <source>
        <dbReference type="SAM" id="Coils"/>
    </source>
</evidence>
<keyword evidence="15" id="KW-1185">Reference proteome</keyword>
<dbReference type="InterPro" id="IPR058627">
    <property type="entry name" value="MdtA-like_C"/>
</dbReference>
<keyword evidence="7" id="KW-0175">Coiled coil</keyword>
<gene>
    <name evidence="14" type="ORF">G7Y82_16410</name>
</gene>
<dbReference type="InterPro" id="IPR058624">
    <property type="entry name" value="MdtA-like_HH"/>
</dbReference>
<feature type="transmembrane region" description="Helical" evidence="9">
    <location>
        <begin position="23"/>
        <end position="44"/>
    </location>
</feature>
<evidence type="ECO:0000259" key="11">
    <source>
        <dbReference type="Pfam" id="PF25917"/>
    </source>
</evidence>
<dbReference type="NCBIfam" id="TIGR01730">
    <property type="entry name" value="RND_mfp"/>
    <property type="match status" value="1"/>
</dbReference>
<organism evidence="14 15">
    <name type="scientific">Solimonas marina</name>
    <dbReference type="NCBI Taxonomy" id="2714601"/>
    <lineage>
        <taxon>Bacteria</taxon>
        <taxon>Pseudomonadati</taxon>
        <taxon>Pseudomonadota</taxon>
        <taxon>Gammaproteobacteria</taxon>
        <taxon>Nevskiales</taxon>
        <taxon>Nevskiaceae</taxon>
        <taxon>Solimonas</taxon>
    </lineage>
</organism>
<dbReference type="Gene3D" id="1.10.287.470">
    <property type="entry name" value="Helix hairpin bin"/>
    <property type="match status" value="1"/>
</dbReference>
<feature type="compositionally biased region" description="Basic and acidic residues" evidence="8">
    <location>
        <begin position="397"/>
        <end position="411"/>
    </location>
</feature>
<dbReference type="InterPro" id="IPR058625">
    <property type="entry name" value="MdtA-like_BSH"/>
</dbReference>
<keyword evidence="9" id="KW-0812">Transmembrane</keyword>
<dbReference type="InterPro" id="IPR058626">
    <property type="entry name" value="MdtA-like_b-barrel"/>
</dbReference>
<dbReference type="GO" id="GO:0015562">
    <property type="term" value="F:efflux transmembrane transporter activity"/>
    <property type="evidence" value="ECO:0007669"/>
    <property type="project" value="TreeGrafter"/>
</dbReference>
<evidence type="ECO:0000259" key="10">
    <source>
        <dbReference type="Pfam" id="PF25876"/>
    </source>
</evidence>
<dbReference type="Proteomes" id="UP000653472">
    <property type="component" value="Unassembled WGS sequence"/>
</dbReference>
<reference evidence="14" key="1">
    <citation type="submission" date="2020-03" db="EMBL/GenBank/DDBJ databases">
        <title>Solimonas marina sp. nov., isolated from deep seawater of the Pacific Ocean.</title>
        <authorList>
            <person name="Liu X."/>
            <person name="Lai Q."/>
            <person name="Sun F."/>
            <person name="Gai Y."/>
            <person name="Li G."/>
            <person name="Shao Z."/>
        </authorList>
    </citation>
    <scope>NUCLEOTIDE SEQUENCE</scope>
    <source>
        <strain evidence="14">C16B3</strain>
    </source>
</reference>
<keyword evidence="4" id="KW-1003">Cell membrane</keyword>
<dbReference type="Gene3D" id="2.40.420.20">
    <property type="match status" value="1"/>
</dbReference>
<evidence type="ECO:0000256" key="1">
    <source>
        <dbReference type="ARBA" id="ARBA00004533"/>
    </source>
</evidence>
<dbReference type="EMBL" id="JAAVXB010000010">
    <property type="protein sequence ID" value="NKF23898.1"/>
    <property type="molecule type" value="Genomic_DNA"/>
</dbReference>
<dbReference type="Pfam" id="PF25967">
    <property type="entry name" value="RND-MFP_C"/>
    <property type="match status" value="1"/>
</dbReference>
<dbReference type="Pfam" id="PF25917">
    <property type="entry name" value="BSH_RND"/>
    <property type="match status" value="1"/>
</dbReference>
<dbReference type="Pfam" id="PF25944">
    <property type="entry name" value="Beta-barrel_RND"/>
    <property type="match status" value="1"/>
</dbReference>
<feature type="domain" description="Multidrug resistance protein MdtA-like alpha-helical hairpin" evidence="10">
    <location>
        <begin position="130"/>
        <end position="200"/>
    </location>
</feature>
<dbReference type="InterPro" id="IPR006143">
    <property type="entry name" value="RND_pump_MFP"/>
</dbReference>
<comment type="similarity">
    <text evidence="2">Belongs to the membrane fusion protein (MFP) (TC 8.A.1) family.</text>
</comment>
<feature type="coiled-coil region" evidence="7">
    <location>
        <begin position="131"/>
        <end position="158"/>
    </location>
</feature>
<evidence type="ECO:0000256" key="8">
    <source>
        <dbReference type="SAM" id="MobiDB-lite"/>
    </source>
</evidence>
<evidence type="ECO:0000256" key="6">
    <source>
        <dbReference type="ARBA" id="ARBA00023136"/>
    </source>
</evidence>
<keyword evidence="5" id="KW-0997">Cell inner membrane</keyword>
<evidence type="ECO:0000259" key="12">
    <source>
        <dbReference type="Pfam" id="PF25944"/>
    </source>
</evidence>
<dbReference type="GO" id="GO:1990281">
    <property type="term" value="C:efflux pump complex"/>
    <property type="evidence" value="ECO:0007669"/>
    <property type="project" value="TreeGrafter"/>
</dbReference>
<feature type="region of interest" description="Disordered" evidence="8">
    <location>
        <begin position="383"/>
        <end position="434"/>
    </location>
</feature>
<protein>
    <submittedName>
        <fullName evidence="14">MdtA/MuxA family multidrug efflux RND transporter periplasmic adaptor subunit</fullName>
    </submittedName>
</protein>
<name>A0A969WDA3_9GAMM</name>
<dbReference type="RefSeq" id="WP_168149216.1">
    <property type="nucleotide sequence ID" value="NZ_JAAVXB010000010.1"/>
</dbReference>
<dbReference type="FunFam" id="2.40.420.20:FF:000001">
    <property type="entry name" value="Efflux RND transporter periplasmic adaptor subunit"/>
    <property type="match status" value="1"/>
</dbReference>
<comment type="subcellular location">
    <subcellularLocation>
        <location evidence="1">Cell inner membrane</location>
    </subcellularLocation>
</comment>
<dbReference type="SUPFAM" id="SSF111369">
    <property type="entry name" value="HlyD-like secretion proteins"/>
    <property type="match status" value="1"/>
</dbReference>
<dbReference type="PANTHER" id="PTHR30469">
    <property type="entry name" value="MULTIDRUG RESISTANCE PROTEIN MDTA"/>
    <property type="match status" value="1"/>
</dbReference>
<keyword evidence="9" id="KW-1133">Transmembrane helix</keyword>
<evidence type="ECO:0000256" key="4">
    <source>
        <dbReference type="ARBA" id="ARBA00022475"/>
    </source>
</evidence>
<keyword evidence="6 9" id="KW-0472">Membrane</keyword>
<proteinExistence type="inferred from homology"/>
<evidence type="ECO:0000256" key="5">
    <source>
        <dbReference type="ARBA" id="ARBA00022519"/>
    </source>
</evidence>
<dbReference type="Pfam" id="PF25876">
    <property type="entry name" value="HH_MFP_RND"/>
    <property type="match status" value="1"/>
</dbReference>
<feature type="domain" description="Multidrug resistance protein MdtA-like beta-barrel" evidence="12">
    <location>
        <begin position="237"/>
        <end position="320"/>
    </location>
</feature>
<feature type="domain" description="Multidrug resistance protein MdtA-like C-terminal permuted SH3" evidence="13">
    <location>
        <begin position="323"/>
        <end position="384"/>
    </location>
</feature>
<evidence type="ECO:0000256" key="3">
    <source>
        <dbReference type="ARBA" id="ARBA00022448"/>
    </source>
</evidence>